<evidence type="ECO:0000259" key="6">
    <source>
        <dbReference type="PROSITE" id="PS50097"/>
    </source>
</evidence>
<evidence type="ECO:0000256" key="1">
    <source>
        <dbReference type="ARBA" id="ARBA00004123"/>
    </source>
</evidence>
<dbReference type="InterPro" id="IPR000210">
    <property type="entry name" value="BTB/POZ_dom"/>
</dbReference>
<dbReference type="Gene3D" id="3.30.710.10">
    <property type="entry name" value="Potassium Channel Kv1.1, Chain A"/>
    <property type="match status" value="1"/>
</dbReference>
<comment type="caution">
    <text evidence="8">The sequence shown here is derived from an EMBL/GenBank/DDBJ whole genome shotgun (WGS) entry which is preliminary data.</text>
</comment>
<dbReference type="GO" id="GO:0003677">
    <property type="term" value="F:DNA binding"/>
    <property type="evidence" value="ECO:0007669"/>
    <property type="project" value="UniProtKB-UniRule"/>
</dbReference>
<feature type="domain" description="HTH psq-type" evidence="7">
    <location>
        <begin position="554"/>
        <end position="606"/>
    </location>
</feature>
<dbReference type="GO" id="GO:0006357">
    <property type="term" value="P:regulation of transcription by RNA polymerase II"/>
    <property type="evidence" value="ECO:0007669"/>
    <property type="project" value="TreeGrafter"/>
</dbReference>
<evidence type="ECO:0000256" key="2">
    <source>
        <dbReference type="ARBA" id="ARBA00023125"/>
    </source>
</evidence>
<dbReference type="SMART" id="SM00225">
    <property type="entry name" value="BTB"/>
    <property type="match status" value="1"/>
</dbReference>
<dbReference type="PANTHER" id="PTHR23110:SF102">
    <property type="entry name" value="PIPSQUEAK, ISOFORM O"/>
    <property type="match status" value="1"/>
</dbReference>
<feature type="region of interest" description="Disordered" evidence="5">
    <location>
        <begin position="654"/>
        <end position="706"/>
    </location>
</feature>
<feature type="compositionally biased region" description="Low complexity" evidence="5">
    <location>
        <begin position="693"/>
        <end position="706"/>
    </location>
</feature>
<feature type="compositionally biased region" description="Polar residues" evidence="5">
    <location>
        <begin position="669"/>
        <end position="686"/>
    </location>
</feature>
<dbReference type="InterPro" id="IPR007889">
    <property type="entry name" value="HTH_Psq"/>
</dbReference>
<dbReference type="InterPro" id="IPR009057">
    <property type="entry name" value="Homeodomain-like_sf"/>
</dbReference>
<dbReference type="Proteomes" id="UP001367676">
    <property type="component" value="Unassembled WGS sequence"/>
</dbReference>
<dbReference type="PANTHER" id="PTHR23110">
    <property type="entry name" value="BTB DOMAIN TRANSCRIPTION FACTOR"/>
    <property type="match status" value="1"/>
</dbReference>
<evidence type="ECO:0000256" key="4">
    <source>
        <dbReference type="PROSITE-ProRule" id="PRU00320"/>
    </source>
</evidence>
<proteinExistence type="predicted"/>
<evidence type="ECO:0000259" key="7">
    <source>
        <dbReference type="PROSITE" id="PS50960"/>
    </source>
</evidence>
<dbReference type="InterPro" id="IPR051095">
    <property type="entry name" value="Dros_DevTransReg"/>
</dbReference>
<evidence type="ECO:0000313" key="8">
    <source>
        <dbReference type="EMBL" id="KAK7573684.1"/>
    </source>
</evidence>
<comment type="subcellular location">
    <subcellularLocation>
        <location evidence="1 4">Nucleus</location>
    </subcellularLocation>
</comment>
<keyword evidence="2 4" id="KW-0238">DNA-binding</keyword>
<dbReference type="InterPro" id="IPR011333">
    <property type="entry name" value="SKP1/BTB/POZ_sf"/>
</dbReference>
<dbReference type="FunFam" id="1.10.10.60:FF:000019">
    <property type="entry name" value="Ligand-dependent corepressor isoform 1"/>
    <property type="match status" value="4"/>
</dbReference>
<dbReference type="GO" id="GO:0005634">
    <property type="term" value="C:nucleus"/>
    <property type="evidence" value="ECO:0007669"/>
    <property type="project" value="UniProtKB-SubCell"/>
</dbReference>
<feature type="domain" description="HTH psq-type" evidence="7">
    <location>
        <begin position="445"/>
        <end position="497"/>
    </location>
</feature>
<dbReference type="PROSITE" id="PS50097">
    <property type="entry name" value="BTB"/>
    <property type="match status" value="1"/>
</dbReference>
<dbReference type="CDD" id="cd18315">
    <property type="entry name" value="BTB_POZ_BAB-like"/>
    <property type="match status" value="1"/>
</dbReference>
<feature type="domain" description="BTB" evidence="6">
    <location>
        <begin position="36"/>
        <end position="102"/>
    </location>
</feature>
<feature type="DNA-binding region" description="H-T-H motif" evidence="4">
    <location>
        <begin position="582"/>
        <end position="602"/>
    </location>
</feature>
<evidence type="ECO:0000256" key="5">
    <source>
        <dbReference type="SAM" id="MobiDB-lite"/>
    </source>
</evidence>
<organism evidence="8 9">
    <name type="scientific">Parthenolecanium corni</name>
    <dbReference type="NCBI Taxonomy" id="536013"/>
    <lineage>
        <taxon>Eukaryota</taxon>
        <taxon>Metazoa</taxon>
        <taxon>Ecdysozoa</taxon>
        <taxon>Arthropoda</taxon>
        <taxon>Hexapoda</taxon>
        <taxon>Insecta</taxon>
        <taxon>Pterygota</taxon>
        <taxon>Neoptera</taxon>
        <taxon>Paraneoptera</taxon>
        <taxon>Hemiptera</taxon>
        <taxon>Sternorrhyncha</taxon>
        <taxon>Coccoidea</taxon>
        <taxon>Coccidae</taxon>
        <taxon>Parthenolecanium</taxon>
    </lineage>
</organism>
<reference evidence="8 9" key="1">
    <citation type="submission" date="2024-03" db="EMBL/GenBank/DDBJ databases">
        <title>Adaptation during the transition from Ophiocordyceps entomopathogen to insect associate is accompanied by gene loss and intensified selection.</title>
        <authorList>
            <person name="Ward C.M."/>
            <person name="Onetto C.A."/>
            <person name="Borneman A.R."/>
        </authorList>
    </citation>
    <scope>NUCLEOTIDE SEQUENCE [LARGE SCALE GENOMIC DNA]</scope>
    <source>
        <strain evidence="8">AWRI1</strain>
        <tissue evidence="8">Single Adult Female</tissue>
    </source>
</reference>
<gene>
    <name evidence="8" type="ORF">V9T40_010875</name>
</gene>
<keyword evidence="3 4" id="KW-0539">Nucleus</keyword>
<feature type="domain" description="HTH psq-type" evidence="7">
    <location>
        <begin position="499"/>
        <end position="551"/>
    </location>
</feature>
<dbReference type="PROSITE" id="PS50960">
    <property type="entry name" value="HTH_PSQ"/>
    <property type="match status" value="3"/>
</dbReference>
<feature type="DNA-binding region" description="H-T-H motif" evidence="4">
    <location>
        <begin position="473"/>
        <end position="493"/>
    </location>
</feature>
<evidence type="ECO:0000256" key="3">
    <source>
        <dbReference type="ARBA" id="ARBA00023242"/>
    </source>
</evidence>
<protein>
    <submittedName>
        <fullName evidence="8">Uncharacterized protein</fullName>
    </submittedName>
</protein>
<dbReference type="EMBL" id="JBBCAQ010000037">
    <property type="protein sequence ID" value="KAK7573684.1"/>
    <property type="molecule type" value="Genomic_DNA"/>
</dbReference>
<accession>A0AAN9T7X9</accession>
<dbReference type="Pfam" id="PF05225">
    <property type="entry name" value="HTH_psq"/>
    <property type="match status" value="4"/>
</dbReference>
<feature type="DNA-binding region" description="H-T-H motif" evidence="4">
    <location>
        <begin position="527"/>
        <end position="547"/>
    </location>
</feature>
<dbReference type="SUPFAM" id="SSF46689">
    <property type="entry name" value="Homeodomain-like"/>
    <property type="match status" value="4"/>
</dbReference>
<name>A0AAN9T7X9_9HEMI</name>
<dbReference type="Pfam" id="PF00651">
    <property type="entry name" value="BTB"/>
    <property type="match status" value="1"/>
</dbReference>
<sequence>MASNIGQQQHYCLRWNNYQSNMTSVFYQLLSAESFVDVTLTCNDRSLRAHKVVLSACSSYFQKLLMENPCKHPTIILPQEVGFSDLKFIIDFVYRGEIDVSQAQLQSLLKTADQLKIKGLCEVPDGEEDAFNDNGDSITDVSVLNNQMIVNDKSQRQKFFSRIRSGKFVPQMKRKFPQDLNSTKKHCIKEVKTVSDQQNVQLIQTTTINPNDLLDTTGTPQYHTLQPASCITVATSTEDDEKDLKSSTTLPVVILDNRHPQSIAVTSSLHYLSTNDQTQSCQSDEKIMMTCASPILNSSCPTLTTLQAQPPILIEQNQQHLTQTRTSPVDTDKVREVEIMSEAQPAGPTATPVQCHTIEIPQHSPTHRDIAVDTSGMSAEDVKVKFETLRTMDQTSDSLDMENQMSEHSMNNDDHTMQTMMITPELLGLIPSGSSAPPSEVGSDNGKCSSKKDWTQEDMDAALEALRNHHMSLTKASNTYGIPSTTLWQRAHRLGIDTPKKDGPTKSWNEDVLNVALDALRTGSLSANKASKAYGIPSSTLYKIARREGIRLATPFNAAPTNWTQDDLEKALEAIRTGQTTVQKAATEYGIPTGTLYGRCKREKIELSRSNPTPWSQDAMTEALEAIRLGHMSINQASIHYNLPYSSLYGRFRRGKYDTDPPDQDEDSSSNVDMPGTANQSLVQHQEVQHDAQTGTQSQQQQQQSTIQPQIMLLQYQHAPATHIQMYQPAAPS</sequence>
<dbReference type="FunFam" id="3.30.710.10:FF:000131">
    <property type="entry name" value="Blast:Broad-complex core protein isoform 6"/>
    <property type="match status" value="1"/>
</dbReference>
<keyword evidence="9" id="KW-1185">Reference proteome</keyword>
<dbReference type="SUPFAM" id="SSF54695">
    <property type="entry name" value="POZ domain"/>
    <property type="match status" value="1"/>
</dbReference>
<dbReference type="AlphaFoldDB" id="A0AAN9T7X9"/>
<evidence type="ECO:0000313" key="9">
    <source>
        <dbReference type="Proteomes" id="UP001367676"/>
    </source>
</evidence>
<dbReference type="Gene3D" id="1.10.10.60">
    <property type="entry name" value="Homeodomain-like"/>
    <property type="match status" value="4"/>
</dbReference>